<organism evidence="1">
    <name type="scientific">bioreactor metagenome</name>
    <dbReference type="NCBI Taxonomy" id="1076179"/>
    <lineage>
        <taxon>unclassified sequences</taxon>
        <taxon>metagenomes</taxon>
        <taxon>ecological metagenomes</taxon>
    </lineage>
</organism>
<dbReference type="EMBL" id="VSSQ01069403">
    <property type="protein sequence ID" value="MPN21424.1"/>
    <property type="molecule type" value="Genomic_DNA"/>
</dbReference>
<sequence length="96" mass="10275">MPLKMNDGNIVPGHGFILINVKSGTIVESNGNFAGILHHVPVRYNGAGRSDIKSGTAVYCSEKSIIHGDGGNAYYGRLALQNNLILLQNLVLIQKS</sequence>
<evidence type="ECO:0000313" key="1">
    <source>
        <dbReference type="EMBL" id="MPN21424.1"/>
    </source>
</evidence>
<dbReference type="AlphaFoldDB" id="A0A645GBJ6"/>
<name>A0A645GBJ6_9ZZZZ</name>
<comment type="caution">
    <text evidence="1">The sequence shown here is derived from an EMBL/GenBank/DDBJ whole genome shotgun (WGS) entry which is preliminary data.</text>
</comment>
<reference evidence="1" key="1">
    <citation type="submission" date="2019-08" db="EMBL/GenBank/DDBJ databases">
        <authorList>
            <person name="Kucharzyk K."/>
            <person name="Murdoch R.W."/>
            <person name="Higgins S."/>
            <person name="Loffler F."/>
        </authorList>
    </citation>
    <scope>NUCLEOTIDE SEQUENCE</scope>
</reference>
<gene>
    <name evidence="1" type="ORF">SDC9_168803</name>
</gene>
<protein>
    <submittedName>
        <fullName evidence="1">Uncharacterized protein</fullName>
    </submittedName>
</protein>
<accession>A0A645GBJ6</accession>
<proteinExistence type="predicted"/>